<dbReference type="Proteomes" id="UP000240206">
    <property type="component" value="Unassembled WGS sequence"/>
</dbReference>
<keyword evidence="1" id="KW-1133">Transmembrane helix</keyword>
<evidence type="ECO:0000256" key="1">
    <source>
        <dbReference type="SAM" id="Phobius"/>
    </source>
</evidence>
<name>A0A2P7EAU8_9SYNE</name>
<keyword evidence="3" id="KW-1185">Reference proteome</keyword>
<evidence type="ECO:0000313" key="2">
    <source>
        <dbReference type="EMBL" id="PSI00352.1"/>
    </source>
</evidence>
<dbReference type="EMBL" id="PXVC01000150">
    <property type="protein sequence ID" value="PSI00352.1"/>
    <property type="molecule type" value="Genomic_DNA"/>
</dbReference>
<keyword evidence="1" id="KW-0812">Transmembrane</keyword>
<proteinExistence type="predicted"/>
<gene>
    <name evidence="2" type="ORF">C7K08_13625</name>
</gene>
<dbReference type="AlphaFoldDB" id="A0A2P7EAU8"/>
<keyword evidence="1" id="KW-0472">Membrane</keyword>
<reference evidence="3" key="1">
    <citation type="submission" date="2018-03" db="EMBL/GenBank/DDBJ databases">
        <title>Ecological and genomic features of two cosmopolitan and abundant freshwater picocyanobacteria.</title>
        <authorList>
            <person name="Cabello-Yeves P.J."/>
            <person name="Picazo A."/>
            <person name="Camacho A."/>
            <person name="Callieri C."/>
            <person name="Rosselli R."/>
            <person name="Roda-Garcia J."/>
            <person name="Coutinho F.H."/>
            <person name="Rodriguez-Valera F."/>
        </authorList>
    </citation>
    <scope>NUCLEOTIDE SEQUENCE [LARGE SCALE GENOMIC DNA]</scope>
    <source>
        <strain evidence="3">Tous</strain>
    </source>
</reference>
<sequence length="102" mass="11952">GIDSWLERHRRYANWEAEKITAYLDGGGREALGTRRWRRLRQLAAIAWPLRPLARFGQKYLLQGGWREGWQGFLFALLMATYDLITVVKVIELRRKRGGLPL</sequence>
<protein>
    <submittedName>
        <fullName evidence="2">Glycosyltransferase family 2 protein</fullName>
    </submittedName>
</protein>
<comment type="caution">
    <text evidence="2">The sequence shown here is derived from an EMBL/GenBank/DDBJ whole genome shotgun (WGS) entry which is preliminary data.</text>
</comment>
<organism evidence="2 3">
    <name type="scientific">Synechococcus lacustris str. Tous</name>
    <dbReference type="NCBI Taxonomy" id="1910958"/>
    <lineage>
        <taxon>Bacteria</taxon>
        <taxon>Bacillati</taxon>
        <taxon>Cyanobacteriota</taxon>
        <taxon>Cyanophyceae</taxon>
        <taxon>Synechococcales</taxon>
        <taxon>Synechococcaceae</taxon>
        <taxon>Synechococcus</taxon>
    </lineage>
</organism>
<accession>A0A2P7EAU8</accession>
<feature type="non-terminal residue" evidence="2">
    <location>
        <position position="1"/>
    </location>
</feature>
<evidence type="ECO:0000313" key="3">
    <source>
        <dbReference type="Proteomes" id="UP000240206"/>
    </source>
</evidence>
<feature type="transmembrane region" description="Helical" evidence="1">
    <location>
        <begin position="70"/>
        <end position="91"/>
    </location>
</feature>